<feature type="domain" description="Oxidoreductase FAD/NAD(P)-binding" evidence="5">
    <location>
        <begin position="102"/>
        <end position="200"/>
    </location>
</feature>
<evidence type="ECO:0000313" key="8">
    <source>
        <dbReference type="Proteomes" id="UP000006175"/>
    </source>
</evidence>
<keyword evidence="2" id="KW-0285">Flavoprotein</keyword>
<evidence type="ECO:0000313" key="7">
    <source>
        <dbReference type="EMBL" id="AFL66363.1"/>
    </source>
</evidence>
<dbReference type="InterPro" id="IPR012165">
    <property type="entry name" value="Cyt_c3_hydrogenase_gsu"/>
</dbReference>
<dbReference type="PANTHER" id="PTHR43513">
    <property type="entry name" value="DIHYDROOROTATE DEHYDROGENASE B (NAD(+)), ELECTRON TRANSFER SUBUNIT"/>
    <property type="match status" value="1"/>
</dbReference>
<accession>I3XQY9</accession>
<keyword evidence="3" id="KW-0274">FAD</keyword>
<dbReference type="GO" id="GO:0050660">
    <property type="term" value="F:flavin adenine dinucleotide binding"/>
    <property type="evidence" value="ECO:0007669"/>
    <property type="project" value="InterPro"/>
</dbReference>
<evidence type="ECO:0000256" key="1">
    <source>
        <dbReference type="ARBA" id="ARBA00006422"/>
    </source>
</evidence>
<dbReference type="GO" id="GO:1990663">
    <property type="term" value="F:dihydroorotate dehydrogenase (fumarate) activity"/>
    <property type="evidence" value="ECO:0007669"/>
    <property type="project" value="UniProtKB-EC"/>
</dbReference>
<feature type="binding site" evidence="4">
    <location>
        <position position="228"/>
    </location>
    <ligand>
        <name>[2Fe-2S] cluster</name>
        <dbReference type="ChEBI" id="CHEBI:190135"/>
    </ligand>
</feature>
<evidence type="ECO:0000259" key="6">
    <source>
        <dbReference type="Pfam" id="PF10418"/>
    </source>
</evidence>
<keyword evidence="7" id="KW-0560">Oxidoreductase</keyword>
<dbReference type="GO" id="GO:0051537">
    <property type="term" value="F:2 iron, 2 sulfur cluster binding"/>
    <property type="evidence" value="ECO:0007669"/>
    <property type="project" value="UniProtKB-KW"/>
</dbReference>
<dbReference type="InterPro" id="IPR050353">
    <property type="entry name" value="PyrK_electron_transfer"/>
</dbReference>
<feature type="binding site" evidence="4">
    <location>
        <position position="225"/>
    </location>
    <ligand>
        <name>[2Fe-2S] cluster</name>
        <dbReference type="ChEBI" id="CHEBI:190135"/>
    </ligand>
</feature>
<proteinExistence type="inferred from homology"/>
<feature type="domain" description="Dihydroorotate dehydrogenase electron transfer subunit iron-sulphur cluster binding" evidence="6">
    <location>
        <begin position="215"/>
        <end position="249"/>
    </location>
</feature>
<dbReference type="GO" id="GO:0006221">
    <property type="term" value="P:pyrimidine nucleotide biosynthetic process"/>
    <property type="evidence" value="ECO:0007669"/>
    <property type="project" value="InterPro"/>
</dbReference>
<dbReference type="EMBL" id="CP003321">
    <property type="protein sequence ID" value="AFL66363.1"/>
    <property type="molecule type" value="Genomic_DNA"/>
</dbReference>
<evidence type="ECO:0000256" key="4">
    <source>
        <dbReference type="PIRSR" id="PIRSR006816-2"/>
    </source>
</evidence>
<evidence type="ECO:0000256" key="2">
    <source>
        <dbReference type="ARBA" id="ARBA00022630"/>
    </source>
</evidence>
<gene>
    <name evidence="7" type="ORF">Desfe_0458</name>
</gene>
<dbReference type="Pfam" id="PF00175">
    <property type="entry name" value="NAD_binding_1"/>
    <property type="match status" value="1"/>
</dbReference>
<dbReference type="InterPro" id="IPR001433">
    <property type="entry name" value="OxRdtase_FAD/NAD-bd"/>
</dbReference>
<dbReference type="RefSeq" id="WP_014767264.1">
    <property type="nucleotide sequence ID" value="NC_018001.1"/>
</dbReference>
<keyword evidence="4" id="KW-0479">Metal-binding</keyword>
<keyword evidence="8" id="KW-1185">Reference proteome</keyword>
<evidence type="ECO:0000256" key="3">
    <source>
        <dbReference type="ARBA" id="ARBA00022827"/>
    </source>
</evidence>
<organism evidence="7 8">
    <name type="scientific">Desulfurococcus amylolyticus DSM 16532</name>
    <dbReference type="NCBI Taxonomy" id="768672"/>
    <lineage>
        <taxon>Archaea</taxon>
        <taxon>Thermoproteota</taxon>
        <taxon>Thermoprotei</taxon>
        <taxon>Desulfurococcales</taxon>
        <taxon>Desulfurococcaceae</taxon>
        <taxon>Desulfurococcus</taxon>
    </lineage>
</organism>
<dbReference type="OrthoDB" id="35401at2157"/>
<name>I3XQY9_DESAM</name>
<keyword evidence="4" id="KW-0408">Iron</keyword>
<comment type="cofactor">
    <cofactor evidence="4">
        <name>[2Fe-2S] cluster</name>
        <dbReference type="ChEBI" id="CHEBI:190135"/>
    </cofactor>
    <text evidence="4">Binds 1 [2Fe-2S] cluster per subunit.</text>
</comment>
<keyword evidence="4" id="KW-0411">Iron-sulfur</keyword>
<dbReference type="Gene3D" id="2.10.240.10">
    <property type="entry name" value="Dihydroorotate dehydrogenase, electron transfer subunit"/>
    <property type="match status" value="1"/>
</dbReference>
<feature type="binding site" evidence="4">
    <location>
        <position position="238"/>
    </location>
    <ligand>
        <name>[2Fe-2S] cluster</name>
        <dbReference type="ChEBI" id="CHEBI:190135"/>
    </ligand>
</feature>
<dbReference type="HOGENOM" id="CLU_003827_1_1_2"/>
<dbReference type="eggNOG" id="arCOG02199">
    <property type="taxonomic scope" value="Archaea"/>
</dbReference>
<dbReference type="AlphaFoldDB" id="I3XQY9"/>
<dbReference type="PIRSF" id="PIRSF006816">
    <property type="entry name" value="Cyc3_hyd_g"/>
    <property type="match status" value="1"/>
</dbReference>
<dbReference type="GeneID" id="13062147"/>
<reference evidence="7 8" key="1">
    <citation type="journal article" date="2012" name="J. Bacteriol.">
        <title>Complete Genome Sequence of Desulfurococcus fermentans, a Hyperthermophilic Cellulolytic Crenarchaeon Isolated from a Freshwater Hot Spring in Kamchatka, Russia.</title>
        <authorList>
            <person name="Susanti D."/>
            <person name="Johnson E.F."/>
            <person name="Rodriguez J.R."/>
            <person name="Anderson I."/>
            <person name="Perevalova A.A."/>
            <person name="Kyrpides N."/>
            <person name="Lucas S."/>
            <person name="Han J."/>
            <person name="Lapidus A."/>
            <person name="Cheng J.F."/>
            <person name="Goodwin L."/>
            <person name="Pitluck S."/>
            <person name="Mavrommatis K."/>
            <person name="Peters L."/>
            <person name="Land M.L."/>
            <person name="Hauser L."/>
            <person name="Gopalan V."/>
            <person name="Chan P.P."/>
            <person name="Lowe T.M."/>
            <person name="Atomi H."/>
            <person name="Bonch-Osmolovskaya E.A."/>
            <person name="Woyke T."/>
            <person name="Mukhopadhyay B."/>
        </authorList>
    </citation>
    <scope>NUCLEOTIDE SEQUENCE [LARGE SCALE GENOMIC DNA]</scope>
    <source>
        <strain evidence="7 8">DSM 16532</strain>
    </source>
</reference>
<sequence>MYYPAKITGSEKLSKTLYLKRIKILSDGIKEPLPFQFLLAWVPGVDLLPMSVADFSNGEVVIIVKERGEGSRALIRLHSDFLGVMGFYGAGFKPWGYKRILFVAGGSGIAPFFYLARKACEEGVSVDLVWGVRGGDELFNPRSLLNTVNKDTAIYVATEDCSTGYCGRASMLASRVIHENPGKWDLVIASGPQGLLREVCSLLSDTGIELYVNTETLVKCGVGACGSCVLKPHPLLLCKHGPVFKCRDIEGFLKGGGSA</sequence>
<protein>
    <submittedName>
        <fullName evidence="7">Dihydroorotate oxidase B, electron transfer subunit</fullName>
        <ecNumber evidence="7">1.3.98.1</ecNumber>
    </submittedName>
</protein>
<dbReference type="InterPro" id="IPR039261">
    <property type="entry name" value="FNR_nucleotide-bd"/>
</dbReference>
<dbReference type="Gene3D" id="3.40.50.80">
    <property type="entry name" value="Nucleotide-binding domain of ferredoxin-NADP reductase (FNR) module"/>
    <property type="match status" value="1"/>
</dbReference>
<dbReference type="SUPFAM" id="SSF52343">
    <property type="entry name" value="Ferredoxin reductase-like, C-terminal NADP-linked domain"/>
    <property type="match status" value="1"/>
</dbReference>
<dbReference type="InterPro" id="IPR019480">
    <property type="entry name" value="Dihydroorotate_DH_Fe-S-bd"/>
</dbReference>
<feature type="binding site" evidence="4">
    <location>
        <position position="220"/>
    </location>
    <ligand>
        <name>[2Fe-2S] cluster</name>
        <dbReference type="ChEBI" id="CHEBI:190135"/>
    </ligand>
</feature>
<dbReference type="Pfam" id="PF10418">
    <property type="entry name" value="DHODB_Fe-S_bind"/>
    <property type="match status" value="1"/>
</dbReference>
<dbReference type="InterPro" id="IPR037117">
    <property type="entry name" value="Dihydroorotate_DH_ele_sf"/>
</dbReference>
<dbReference type="EC" id="1.3.98.1" evidence="7"/>
<keyword evidence="4" id="KW-0001">2Fe-2S</keyword>
<dbReference type="Proteomes" id="UP000006175">
    <property type="component" value="Chromosome"/>
</dbReference>
<dbReference type="PANTHER" id="PTHR43513:SF3">
    <property type="entry name" value="DIHYDROOROTATE DEHYDROGENASE B (NAD(+)), ELECTRON TRANSFER SUBUNIT-RELATED"/>
    <property type="match status" value="1"/>
</dbReference>
<evidence type="ECO:0000259" key="5">
    <source>
        <dbReference type="Pfam" id="PF00175"/>
    </source>
</evidence>
<dbReference type="GO" id="GO:0046872">
    <property type="term" value="F:metal ion binding"/>
    <property type="evidence" value="ECO:0007669"/>
    <property type="project" value="UniProtKB-KW"/>
</dbReference>
<comment type="similarity">
    <text evidence="1">Belongs to the PyrK family.</text>
</comment>
<dbReference type="KEGG" id="dfd:Desfe_0458"/>